<name>A0A1E5PZX4_9ACTN</name>
<evidence type="ECO:0000313" key="2">
    <source>
        <dbReference type="Proteomes" id="UP000095705"/>
    </source>
</evidence>
<keyword evidence="2" id="KW-1185">Reference proteome</keyword>
<proteinExistence type="predicted"/>
<gene>
    <name evidence="1" type="ORF">BGK67_31275</name>
</gene>
<comment type="caution">
    <text evidence="1">The sequence shown here is derived from an EMBL/GenBank/DDBJ whole genome shotgun (WGS) entry which is preliminary data.</text>
</comment>
<accession>A0A1E5PZX4</accession>
<sequence>MTRVVEPGLTKRAFSPVSGWTRTTGWTATCGSSQYIFRISRSRSSKWRRWTAVKKACSAVSPSTSARSGTERPSYAATVLVHWVSPPKAGVRSARGMDRLGGLTDFLDGATHRCVARRV</sequence>
<organism evidence="1 2">
    <name type="scientific">Streptomyces subrutilus</name>
    <dbReference type="NCBI Taxonomy" id="36818"/>
    <lineage>
        <taxon>Bacteria</taxon>
        <taxon>Bacillati</taxon>
        <taxon>Actinomycetota</taxon>
        <taxon>Actinomycetes</taxon>
        <taxon>Kitasatosporales</taxon>
        <taxon>Streptomycetaceae</taxon>
        <taxon>Streptomyces</taxon>
    </lineage>
</organism>
<dbReference type="Proteomes" id="UP000095705">
    <property type="component" value="Unassembled WGS sequence"/>
</dbReference>
<reference evidence="1 2" key="1">
    <citation type="submission" date="2016-08" db="EMBL/GenBank/DDBJ databases">
        <title>The complete genome of Streptomyces subrutilus 10-1-1.</title>
        <authorList>
            <person name="Chen X."/>
        </authorList>
    </citation>
    <scope>NUCLEOTIDE SEQUENCE [LARGE SCALE GENOMIC DNA]</scope>
    <source>
        <strain evidence="1 2">10-1-1</strain>
    </source>
</reference>
<dbReference type="AlphaFoldDB" id="A0A1E5PZX4"/>
<evidence type="ECO:0000313" key="1">
    <source>
        <dbReference type="EMBL" id="OEJ35198.1"/>
    </source>
</evidence>
<dbReference type="EMBL" id="MEHK01000001">
    <property type="protein sequence ID" value="OEJ35198.1"/>
    <property type="molecule type" value="Genomic_DNA"/>
</dbReference>
<protein>
    <submittedName>
        <fullName evidence="1">Uncharacterized protein</fullName>
    </submittedName>
</protein>
<dbReference type="STRING" id="36818.BGK67_31275"/>